<reference evidence="6 7" key="1">
    <citation type="submission" date="2016-04" db="EMBL/GenBank/DDBJ databases">
        <title>A degradative enzymes factory behind the ericoid mycorrhizal symbiosis.</title>
        <authorList>
            <consortium name="DOE Joint Genome Institute"/>
            <person name="Martino E."/>
            <person name="Morin E."/>
            <person name="Grelet G."/>
            <person name="Kuo A."/>
            <person name="Kohler A."/>
            <person name="Daghino S."/>
            <person name="Barry K."/>
            <person name="Choi C."/>
            <person name="Cichocki N."/>
            <person name="Clum A."/>
            <person name="Copeland A."/>
            <person name="Hainaut M."/>
            <person name="Haridas S."/>
            <person name="Labutti K."/>
            <person name="Lindquist E."/>
            <person name="Lipzen A."/>
            <person name="Khouja H.-R."/>
            <person name="Murat C."/>
            <person name="Ohm R."/>
            <person name="Olson A."/>
            <person name="Spatafora J."/>
            <person name="Veneault-Fourrey C."/>
            <person name="Henrissat B."/>
            <person name="Grigoriev I."/>
            <person name="Martin F."/>
            <person name="Perotto S."/>
        </authorList>
    </citation>
    <scope>NUCLEOTIDE SEQUENCE [LARGE SCALE GENOMIC DNA]</scope>
    <source>
        <strain evidence="6 7">F</strain>
    </source>
</reference>
<keyword evidence="2" id="KW-0812">Transmembrane</keyword>
<dbReference type="OrthoDB" id="5596576at2759"/>
<keyword evidence="2" id="KW-1133">Transmembrane helix</keyword>
<accession>A0A2J6RZS2</accession>
<feature type="non-terminal residue" evidence="6">
    <location>
        <position position="861"/>
    </location>
</feature>
<dbReference type="GO" id="GO:0000329">
    <property type="term" value="C:fungal-type vacuole membrane"/>
    <property type="evidence" value="ECO:0007669"/>
    <property type="project" value="InterPro"/>
</dbReference>
<proteinExistence type="predicted"/>
<feature type="compositionally biased region" description="Basic and acidic residues" evidence="1">
    <location>
        <begin position="14"/>
        <end position="52"/>
    </location>
</feature>
<evidence type="ECO:0000259" key="5">
    <source>
        <dbReference type="Pfam" id="PF26153"/>
    </source>
</evidence>
<evidence type="ECO:0000259" key="3">
    <source>
        <dbReference type="Pfam" id="PF22786"/>
    </source>
</evidence>
<dbReference type="InterPro" id="IPR055011">
    <property type="entry name" value="Tag1_C"/>
</dbReference>
<evidence type="ECO:0000313" key="6">
    <source>
        <dbReference type="EMBL" id="PMD43995.1"/>
    </source>
</evidence>
<feature type="compositionally biased region" description="Polar residues" evidence="1">
    <location>
        <begin position="1"/>
        <end position="11"/>
    </location>
</feature>
<dbReference type="InterPro" id="IPR059066">
    <property type="entry name" value="Ig_Tag1-like_5th"/>
</dbReference>
<evidence type="ECO:0000259" key="4">
    <source>
        <dbReference type="Pfam" id="PF26150"/>
    </source>
</evidence>
<dbReference type="Pfam" id="PF22786">
    <property type="entry name" value="Tag1_C"/>
    <property type="match status" value="1"/>
</dbReference>
<dbReference type="Pfam" id="PF26174">
    <property type="entry name" value="LEA-2_1"/>
    <property type="match status" value="1"/>
</dbReference>
<gene>
    <name evidence="6" type="ORF">L207DRAFT_453339</name>
</gene>
<feature type="transmembrane region" description="Helical" evidence="2">
    <location>
        <begin position="80"/>
        <end position="102"/>
    </location>
</feature>
<name>A0A2J6RZS2_HYAVF</name>
<dbReference type="Proteomes" id="UP000235786">
    <property type="component" value="Unassembled WGS sequence"/>
</dbReference>
<dbReference type="Pfam" id="PF26150">
    <property type="entry name" value="LEA-2_4"/>
    <property type="match status" value="1"/>
</dbReference>
<dbReference type="AlphaFoldDB" id="A0A2J6RZS2"/>
<dbReference type="InterPro" id="IPR046368">
    <property type="entry name" value="Tag1"/>
</dbReference>
<feature type="domain" description="Tag1-like fourth Ig-like" evidence="4">
    <location>
        <begin position="594"/>
        <end position="709"/>
    </location>
</feature>
<organism evidence="6 7">
    <name type="scientific">Hyaloscypha variabilis (strain UAMH 11265 / GT02V1 / F)</name>
    <name type="common">Meliniomyces variabilis</name>
    <dbReference type="NCBI Taxonomy" id="1149755"/>
    <lineage>
        <taxon>Eukaryota</taxon>
        <taxon>Fungi</taxon>
        <taxon>Dikarya</taxon>
        <taxon>Ascomycota</taxon>
        <taxon>Pezizomycotina</taxon>
        <taxon>Leotiomycetes</taxon>
        <taxon>Helotiales</taxon>
        <taxon>Hyaloscyphaceae</taxon>
        <taxon>Hyaloscypha</taxon>
        <taxon>Hyaloscypha variabilis</taxon>
    </lineage>
</organism>
<evidence type="ECO:0008006" key="8">
    <source>
        <dbReference type="Google" id="ProtNLM"/>
    </source>
</evidence>
<evidence type="ECO:0000256" key="1">
    <source>
        <dbReference type="SAM" id="MobiDB-lite"/>
    </source>
</evidence>
<feature type="compositionally biased region" description="Polar residues" evidence="1">
    <location>
        <begin position="57"/>
        <end position="74"/>
    </location>
</feature>
<dbReference type="Pfam" id="PF26153">
    <property type="entry name" value="LEA-2L_5"/>
    <property type="match status" value="1"/>
</dbReference>
<dbReference type="PANTHER" id="PTHR35895">
    <property type="entry name" value="CHROMOSOME 16, WHOLE GENOME SHOTGUN SEQUENCE"/>
    <property type="match status" value="1"/>
</dbReference>
<keyword evidence="2" id="KW-0472">Membrane</keyword>
<dbReference type="PANTHER" id="PTHR35895:SF3">
    <property type="entry name" value="PRE-RRNA PROCESSING PROTEIN"/>
    <property type="match status" value="1"/>
</dbReference>
<feature type="domain" description="Tag1 C-terminal" evidence="3">
    <location>
        <begin position="470"/>
        <end position="582"/>
    </location>
</feature>
<keyword evidence="7" id="KW-1185">Reference proteome</keyword>
<evidence type="ECO:0000256" key="2">
    <source>
        <dbReference type="SAM" id="Phobius"/>
    </source>
</evidence>
<sequence>MSDNPSSQLLGSTDRPRSNHSHHSDESHEDTPLLSRSDDTPRYDGDDEHEARIPSPAATSLRSLQNGNGSTKSTKGGRRWPTVVAVGVLGLLVLGIIAGAFFTPAVVEEYAKEALVIEPTNLSIHSFTTTGVRARVQALFRMDASRVKNKHVRNIGRFGTWLAREVESQESKVEVYLPEYGNILVGTAAVPRVVVNIQNGHTTTIDFYTDLEPGDVEGIRQIANDWLEGRLDQIRVLGKADVGLKSGLIPLGTQSISESLVFEGNQIPAIPQYNITRLNFREVPISTSGRRGMAADVSLSVVNSYPIELKIPPLGFNILVPNCGDDDPYIRLADATTGPVEVQPYSDVVVNVGGIVRELPQDLLQTCPHSKSSPLDILLGDYIHGNDTTIFVQGSNPPDGDTPDWITKIISSVIVPVPFPGHTFDGLIRNFSLTDTHFSLPDPWAEPGTDESNPQISANIVVIAGLPKEMNFGINVTAVNATSEVSYKGKKLCELNLKKWQAAKSERIESVDEPQLRITSKIEDVPLDITDDDVFTDVLSALMFGGKTVMLKIDALVDVKLSTVLGELVIKDMPAEGIVPVKPISPGGGFGNLKPRVGELRVSSTSKTSINLQAHVNFTNPTEYTAHIPFINIHILNNGSIIGDATLQNVDVIQGNNTNILVQATWDPTTFGGEEGAKIGRELLSQYISGFNTTLTFQTHEGSIPNQPGLGKALSKFAIEIPAPRLSAPSGGDDDDGDSKPHFITNAVFHLFSSTAVFTLLSPLQYSTIYIDNINATAFYNHTEPVGHIDYDLPFKVPPGLSQSPKLPVDWSLDSIGYEKLEKALGGELKLDAQGTVVVRLGQWSEEVWYVGSGIGASVRI</sequence>
<dbReference type="InterPro" id="IPR059065">
    <property type="entry name" value="Ig_Tag1-like_4th"/>
</dbReference>
<evidence type="ECO:0000313" key="7">
    <source>
        <dbReference type="Proteomes" id="UP000235786"/>
    </source>
</evidence>
<protein>
    <recommendedName>
        <fullName evidence="8">Pre-rRNA processing protein</fullName>
    </recommendedName>
</protein>
<feature type="region of interest" description="Disordered" evidence="1">
    <location>
        <begin position="1"/>
        <end position="77"/>
    </location>
</feature>
<dbReference type="EMBL" id="KZ613941">
    <property type="protein sequence ID" value="PMD43995.1"/>
    <property type="molecule type" value="Genomic_DNA"/>
</dbReference>
<feature type="domain" description="Tag1-like fifth Ig-like" evidence="5">
    <location>
        <begin position="738"/>
        <end position="849"/>
    </location>
</feature>